<comment type="caution">
    <text evidence="3">The sequence shown here is derived from an EMBL/GenBank/DDBJ whole genome shotgun (WGS) entry which is preliminary data.</text>
</comment>
<evidence type="ECO:0000256" key="2">
    <source>
        <dbReference type="SAM" id="SignalP"/>
    </source>
</evidence>
<dbReference type="RefSeq" id="WP_150063734.1">
    <property type="nucleotide sequence ID" value="NZ_JACHII010000022.1"/>
</dbReference>
<feature type="signal peptide" evidence="2">
    <location>
        <begin position="1"/>
        <end position="23"/>
    </location>
</feature>
<dbReference type="EMBL" id="VWPJ01000022">
    <property type="protein sequence ID" value="KAA5604171.1"/>
    <property type="molecule type" value="Genomic_DNA"/>
</dbReference>
<feature type="region of interest" description="Disordered" evidence="1">
    <location>
        <begin position="144"/>
        <end position="163"/>
    </location>
</feature>
<evidence type="ECO:0000313" key="4">
    <source>
        <dbReference type="Proteomes" id="UP000324065"/>
    </source>
</evidence>
<evidence type="ECO:0000256" key="1">
    <source>
        <dbReference type="SAM" id="MobiDB-lite"/>
    </source>
</evidence>
<dbReference type="Pfam" id="PF12100">
    <property type="entry name" value="DUF3576"/>
    <property type="match status" value="1"/>
</dbReference>
<feature type="compositionally biased region" description="Gly residues" evidence="1">
    <location>
        <begin position="149"/>
        <end position="161"/>
    </location>
</feature>
<sequence>MRRTRAVCAVLAAAVLLSACEYANPVYADRAPGSNRSVIRDLSKPYERDTVFGPDGVDLFGSGDDRPAEGGGGIGVNSFLWRASLDTIAFMPLTSADPFGGVIITDWYTPPESPDERFKVNVYILARALRADGIEVSVFKQRRPLPADGGTGTSTGAGGGWTDIPVEEAVGTELEDTILTRARQLRMAALRDR</sequence>
<dbReference type="PROSITE" id="PS51257">
    <property type="entry name" value="PROKAR_LIPOPROTEIN"/>
    <property type="match status" value="1"/>
</dbReference>
<reference evidence="3 4" key="1">
    <citation type="submission" date="2019-09" db="EMBL/GenBank/DDBJ databases">
        <title>Genome sequence of Roseospira marina, one of the more divergent members of the non-sulfur purple photosynthetic bacterial family, the Rhodospirillaceae.</title>
        <authorList>
            <person name="Meyer T."/>
            <person name="Kyndt J."/>
        </authorList>
    </citation>
    <scope>NUCLEOTIDE SEQUENCE [LARGE SCALE GENOMIC DNA]</scope>
    <source>
        <strain evidence="3 4">DSM 15113</strain>
    </source>
</reference>
<accession>A0A5M6I7D3</accession>
<evidence type="ECO:0000313" key="3">
    <source>
        <dbReference type="EMBL" id="KAA5604171.1"/>
    </source>
</evidence>
<proteinExistence type="predicted"/>
<dbReference type="InterPro" id="IPR021959">
    <property type="entry name" value="DUF3576"/>
</dbReference>
<feature type="chain" id="PRO_5024435556" evidence="2">
    <location>
        <begin position="24"/>
        <end position="193"/>
    </location>
</feature>
<keyword evidence="4" id="KW-1185">Reference proteome</keyword>
<dbReference type="AlphaFoldDB" id="A0A5M6I7D3"/>
<organism evidence="3 4">
    <name type="scientific">Roseospira marina</name>
    <dbReference type="NCBI Taxonomy" id="140057"/>
    <lineage>
        <taxon>Bacteria</taxon>
        <taxon>Pseudomonadati</taxon>
        <taxon>Pseudomonadota</taxon>
        <taxon>Alphaproteobacteria</taxon>
        <taxon>Rhodospirillales</taxon>
        <taxon>Rhodospirillaceae</taxon>
        <taxon>Roseospira</taxon>
    </lineage>
</organism>
<protein>
    <submittedName>
        <fullName evidence="3">DUF3576 domain-containing protein</fullName>
    </submittedName>
</protein>
<dbReference type="Proteomes" id="UP000324065">
    <property type="component" value="Unassembled WGS sequence"/>
</dbReference>
<dbReference type="OrthoDB" id="8479681at2"/>
<keyword evidence="2" id="KW-0732">Signal</keyword>
<name>A0A5M6I7D3_9PROT</name>
<gene>
    <name evidence="3" type="ORF">F1188_17470</name>
</gene>